<evidence type="ECO:0000256" key="9">
    <source>
        <dbReference type="SAM" id="MobiDB-lite"/>
    </source>
</evidence>
<dbReference type="GO" id="GO:0005615">
    <property type="term" value="C:extracellular space"/>
    <property type="evidence" value="ECO:0007669"/>
    <property type="project" value="TreeGrafter"/>
</dbReference>
<evidence type="ECO:0000256" key="8">
    <source>
        <dbReference type="RuleBase" id="RU000354"/>
    </source>
</evidence>
<dbReference type="AlphaFoldDB" id="A0AAF3EBU5"/>
<dbReference type="GO" id="GO:0008083">
    <property type="term" value="F:growth factor activity"/>
    <property type="evidence" value="ECO:0007669"/>
    <property type="project" value="UniProtKB-KW"/>
</dbReference>
<dbReference type="Pfam" id="PF00019">
    <property type="entry name" value="TGF_beta"/>
    <property type="match status" value="1"/>
</dbReference>
<protein>
    <recommendedName>
        <fullName evidence="11">TGF-beta family profile domain-containing protein</fullName>
    </recommendedName>
</protein>
<dbReference type="WBParaSite" id="MBELARI_LOCUS11420">
    <property type="protein sequence ID" value="MBELARI_LOCUS11420"/>
    <property type="gene ID" value="MBELARI_LOCUS11420"/>
</dbReference>
<dbReference type="InterPro" id="IPR001839">
    <property type="entry name" value="TGF-b_C"/>
</dbReference>
<dbReference type="SMART" id="SM00204">
    <property type="entry name" value="TGFB"/>
    <property type="match status" value="1"/>
</dbReference>
<comment type="similarity">
    <text evidence="2 8">Belongs to the TGF-beta family.</text>
</comment>
<feature type="domain" description="TGF-beta family profile" evidence="11">
    <location>
        <begin position="232"/>
        <end position="349"/>
    </location>
</feature>
<evidence type="ECO:0000256" key="2">
    <source>
        <dbReference type="ARBA" id="ARBA00006656"/>
    </source>
</evidence>
<evidence type="ECO:0000256" key="6">
    <source>
        <dbReference type="ARBA" id="ARBA00023157"/>
    </source>
</evidence>
<evidence type="ECO:0000313" key="13">
    <source>
        <dbReference type="WBParaSite" id="MBELARI_LOCUS11420"/>
    </source>
</evidence>
<dbReference type="Proteomes" id="UP000887575">
    <property type="component" value="Unassembled WGS sequence"/>
</dbReference>
<dbReference type="PANTHER" id="PTHR11848:SF310">
    <property type="entry name" value="PROTEIN 60A-RELATED"/>
    <property type="match status" value="1"/>
</dbReference>
<proteinExistence type="inferred from homology"/>
<dbReference type="InterPro" id="IPR029034">
    <property type="entry name" value="Cystine-knot_cytokine"/>
</dbReference>
<feature type="region of interest" description="Disordered" evidence="9">
    <location>
        <begin position="212"/>
        <end position="246"/>
    </location>
</feature>
<feature type="signal peptide" evidence="10">
    <location>
        <begin position="1"/>
        <end position="23"/>
    </location>
</feature>
<evidence type="ECO:0000256" key="7">
    <source>
        <dbReference type="ARBA" id="ARBA00023180"/>
    </source>
</evidence>
<feature type="compositionally biased region" description="Basic and acidic residues" evidence="9">
    <location>
        <begin position="222"/>
        <end position="244"/>
    </location>
</feature>
<name>A0AAF3EBU5_9BILA</name>
<keyword evidence="3" id="KW-0964">Secreted</keyword>
<evidence type="ECO:0000256" key="3">
    <source>
        <dbReference type="ARBA" id="ARBA00022525"/>
    </source>
</evidence>
<accession>A0AAF3EBU5</accession>
<dbReference type="InterPro" id="IPR017948">
    <property type="entry name" value="TGFb_CS"/>
</dbReference>
<feature type="chain" id="PRO_5041927185" description="TGF-beta family profile domain-containing protein" evidence="10">
    <location>
        <begin position="24"/>
        <end position="349"/>
    </location>
</feature>
<dbReference type="InterPro" id="IPR015615">
    <property type="entry name" value="TGF-beta-rel"/>
</dbReference>
<evidence type="ECO:0000256" key="10">
    <source>
        <dbReference type="SAM" id="SignalP"/>
    </source>
</evidence>
<dbReference type="SUPFAM" id="SSF57501">
    <property type="entry name" value="Cystine-knot cytokines"/>
    <property type="match status" value="1"/>
</dbReference>
<dbReference type="FunFam" id="2.10.90.10:FF:000001">
    <property type="entry name" value="Bone morphogenetic protein 4"/>
    <property type="match status" value="1"/>
</dbReference>
<dbReference type="PANTHER" id="PTHR11848">
    <property type="entry name" value="TGF-BETA FAMILY"/>
    <property type="match status" value="1"/>
</dbReference>
<evidence type="ECO:0000256" key="1">
    <source>
        <dbReference type="ARBA" id="ARBA00004613"/>
    </source>
</evidence>
<organism evidence="12 13">
    <name type="scientific">Mesorhabditis belari</name>
    <dbReference type="NCBI Taxonomy" id="2138241"/>
    <lineage>
        <taxon>Eukaryota</taxon>
        <taxon>Metazoa</taxon>
        <taxon>Ecdysozoa</taxon>
        <taxon>Nematoda</taxon>
        <taxon>Chromadorea</taxon>
        <taxon>Rhabditida</taxon>
        <taxon>Rhabditina</taxon>
        <taxon>Rhabditomorpha</taxon>
        <taxon>Rhabditoidea</taxon>
        <taxon>Rhabditidae</taxon>
        <taxon>Mesorhabditinae</taxon>
        <taxon>Mesorhabditis</taxon>
    </lineage>
</organism>
<keyword evidence="7" id="KW-0325">Glycoprotein</keyword>
<keyword evidence="5 8" id="KW-0339">Growth factor</keyword>
<dbReference type="Gene3D" id="2.10.90.10">
    <property type="entry name" value="Cystine-knot cytokines"/>
    <property type="match status" value="1"/>
</dbReference>
<evidence type="ECO:0000256" key="5">
    <source>
        <dbReference type="ARBA" id="ARBA00023030"/>
    </source>
</evidence>
<keyword evidence="12" id="KW-1185">Reference proteome</keyword>
<sequence length="349" mass="39612">MRFSAPLLTLLISLSISWSFLSALEELNDRTPNPGFLSQLDVLRLRDGWHLKNFTMSQQQRSLTPVDPQTASIQYFYPQEILKANSGLELSFNLSRPGEPNPMKKPAKLLLQLNFKGCGTVQVELKNSPQQNWTISPNLHAFCSSLAKSRIDLDVTEVFPGNDLLQFTLTFSPFFYVLRSPEEKYAYLVAHYESAPTCRLKRLADDDFSTLRAKQGRKGKGKEKGQKWPGKARKEERPSHDSRQPHRRLCQRVGMYVDFKEFNWDWILSPIGYNAFKCVGECSNPLPARLNATNHAIIQSLLSSLNPEIPGPCCVATETSALNILYIDFNNTIQIKNHDEMLVEACGCR</sequence>
<reference evidence="13" key="1">
    <citation type="submission" date="2024-02" db="UniProtKB">
        <authorList>
            <consortium name="WormBaseParasite"/>
        </authorList>
    </citation>
    <scope>IDENTIFICATION</scope>
</reference>
<dbReference type="CDD" id="cd13761">
    <property type="entry name" value="TGF_beta_BMP5_like"/>
    <property type="match status" value="1"/>
</dbReference>
<evidence type="ECO:0000313" key="12">
    <source>
        <dbReference type="Proteomes" id="UP000887575"/>
    </source>
</evidence>
<dbReference type="PROSITE" id="PS00250">
    <property type="entry name" value="TGF_BETA_1"/>
    <property type="match status" value="1"/>
</dbReference>
<comment type="subcellular location">
    <subcellularLocation>
        <location evidence="1">Secreted</location>
    </subcellularLocation>
</comment>
<dbReference type="PROSITE" id="PS51362">
    <property type="entry name" value="TGF_BETA_2"/>
    <property type="match status" value="1"/>
</dbReference>
<evidence type="ECO:0000259" key="11">
    <source>
        <dbReference type="PROSITE" id="PS51362"/>
    </source>
</evidence>
<keyword evidence="6" id="KW-1015">Disulfide bond</keyword>
<keyword evidence="4 10" id="KW-0732">Signal</keyword>
<evidence type="ECO:0000256" key="4">
    <source>
        <dbReference type="ARBA" id="ARBA00022729"/>
    </source>
</evidence>
<dbReference type="GO" id="GO:0005125">
    <property type="term" value="F:cytokine activity"/>
    <property type="evidence" value="ECO:0007669"/>
    <property type="project" value="TreeGrafter"/>
</dbReference>